<dbReference type="InterPro" id="IPR045570">
    <property type="entry name" value="Metalloprtase-TldD/E_cen_dom"/>
</dbReference>
<dbReference type="InterPro" id="IPR002510">
    <property type="entry name" value="Metalloprtase-TldD/E_N"/>
</dbReference>
<organism evidence="5 6">
    <name type="scientific">Candidatus Argoarchaeum ethanivorans</name>
    <dbReference type="NCBI Taxonomy" id="2608793"/>
    <lineage>
        <taxon>Archaea</taxon>
        <taxon>Methanobacteriati</taxon>
        <taxon>Methanobacteriota</taxon>
        <taxon>Stenosarchaea group</taxon>
        <taxon>Methanomicrobia</taxon>
        <taxon>Methanosarcinales</taxon>
        <taxon>Methanosarcinales incertae sedis</taxon>
        <taxon>GOM Arc I cluster</taxon>
        <taxon>Candidatus Argoarchaeum</taxon>
    </lineage>
</organism>
<dbReference type="InterPro" id="IPR036059">
    <property type="entry name" value="TldD/PmbA_sf"/>
</dbReference>
<sequence>MLNIEKALKLTEEAGASEVEVYYLSARSTTIDMKKDTIEVAKESSTEGIGVRAIVNGAIGYASTNNPGKIADAAKLSVKSAKIRPANTRWKSLPSHTHCPAVKGLYDKNIEEITVETCIEHALEIIRGATSIPDTAPTSGGFTCAVASQQILNSNNVNVSEHTTATSGYIETISKKGEQSSTAYDFDISRHINKINFYEIGKQAARLSKQSLHPVTIKPSTQTILLQPIAISDLIEHTLIPSFSAENVQKKRSSLEGKLHTRIASEHLTIIDDGLLQGGLNSSTADDEGSPSKTTKIIQNGTLHSYLYDKYTADQEDVNSTANAIRHSYNHTPAISTRNFIIEHPASDIITETKTGVIINNLIGAHTANPITGDFSVEARNAFTINKGSVDKPIKSLMIAGNIFELLKNISGADDDIRNLGNIITPTIRVDNVRVIG</sequence>
<dbReference type="PANTHER" id="PTHR43421">
    <property type="entry name" value="METALLOPROTEASE PMBA"/>
    <property type="match status" value="1"/>
</dbReference>
<evidence type="ECO:0000259" key="3">
    <source>
        <dbReference type="Pfam" id="PF19290"/>
    </source>
</evidence>
<dbReference type="InterPro" id="IPR045569">
    <property type="entry name" value="Metalloprtase-TldD/E_C"/>
</dbReference>
<feature type="domain" description="Metalloprotease TldD/E C-terminal" evidence="2">
    <location>
        <begin position="221"/>
        <end position="437"/>
    </location>
</feature>
<proteinExistence type="predicted"/>
<dbReference type="Pfam" id="PF19289">
    <property type="entry name" value="PmbA_TldD_3rd"/>
    <property type="match status" value="1"/>
</dbReference>
<feature type="domain" description="Metalloprotease TldD/E N-terminal" evidence="1">
    <location>
        <begin position="19"/>
        <end position="81"/>
    </location>
</feature>
<dbReference type="Proteomes" id="UP000603056">
    <property type="component" value="Unassembled WGS sequence"/>
</dbReference>
<evidence type="ECO:0000259" key="2">
    <source>
        <dbReference type="Pfam" id="PF19289"/>
    </source>
</evidence>
<gene>
    <name evidence="5" type="ORF">EMLJLAPB_00276</name>
    <name evidence="4" type="ORF">FFODKBPE_00043</name>
</gene>
<dbReference type="GO" id="GO:0008237">
    <property type="term" value="F:metallopeptidase activity"/>
    <property type="evidence" value="ECO:0007669"/>
    <property type="project" value="InterPro"/>
</dbReference>
<dbReference type="InterPro" id="IPR035068">
    <property type="entry name" value="TldD/PmbA_N"/>
</dbReference>
<dbReference type="InterPro" id="IPR047657">
    <property type="entry name" value="PmbA"/>
</dbReference>
<dbReference type="Pfam" id="PF01523">
    <property type="entry name" value="PmbA_TldD_1st"/>
    <property type="match status" value="1"/>
</dbReference>
<dbReference type="Gene3D" id="3.30.2290.10">
    <property type="entry name" value="PmbA/TldD superfamily"/>
    <property type="match status" value="1"/>
</dbReference>
<dbReference type="PANTHER" id="PTHR43421:SF1">
    <property type="entry name" value="METALLOPROTEASE PMBA"/>
    <property type="match status" value="1"/>
</dbReference>
<evidence type="ECO:0000313" key="6">
    <source>
        <dbReference type="Proteomes" id="UP000634805"/>
    </source>
</evidence>
<evidence type="ECO:0000313" key="5">
    <source>
        <dbReference type="EMBL" id="CAD6492431.1"/>
    </source>
</evidence>
<dbReference type="Proteomes" id="UP000634805">
    <property type="component" value="Unassembled WGS sequence"/>
</dbReference>
<dbReference type="SUPFAM" id="SSF111283">
    <property type="entry name" value="Putative modulator of DNA gyrase, PmbA/TldD"/>
    <property type="match status" value="1"/>
</dbReference>
<protein>
    <submittedName>
        <fullName evidence="5">Modulator of DNA gyrase</fullName>
    </submittedName>
</protein>
<dbReference type="Pfam" id="PF19290">
    <property type="entry name" value="PmbA_TldD_2nd"/>
    <property type="match status" value="1"/>
</dbReference>
<dbReference type="EMBL" id="CAJHIS010000005">
    <property type="protein sequence ID" value="CAD6492431.1"/>
    <property type="molecule type" value="Genomic_DNA"/>
</dbReference>
<dbReference type="GO" id="GO:0006508">
    <property type="term" value="P:proteolysis"/>
    <property type="evidence" value="ECO:0007669"/>
    <property type="project" value="InterPro"/>
</dbReference>
<comment type="caution">
    <text evidence="5">The sequence shown here is derived from an EMBL/GenBank/DDBJ whole genome shotgun (WGS) entry which is preliminary data.</text>
</comment>
<evidence type="ECO:0000313" key="4">
    <source>
        <dbReference type="EMBL" id="CAD6490920.1"/>
    </source>
</evidence>
<dbReference type="GO" id="GO:0005829">
    <property type="term" value="C:cytosol"/>
    <property type="evidence" value="ECO:0007669"/>
    <property type="project" value="TreeGrafter"/>
</dbReference>
<name>A0A811T7Z4_9EURY</name>
<dbReference type="EMBL" id="CAJHIP010000001">
    <property type="protein sequence ID" value="CAD6490920.1"/>
    <property type="molecule type" value="Genomic_DNA"/>
</dbReference>
<evidence type="ECO:0000259" key="1">
    <source>
        <dbReference type="Pfam" id="PF01523"/>
    </source>
</evidence>
<reference evidence="5" key="1">
    <citation type="submission" date="2020-10" db="EMBL/GenBank/DDBJ databases">
        <authorList>
            <person name="Hahn C.J."/>
            <person name="Laso-Perez R."/>
            <person name="Vulcano F."/>
            <person name="Vaziourakis K.-M."/>
            <person name="Stokke R."/>
            <person name="Steen I.H."/>
            <person name="Teske A."/>
            <person name="Boetius A."/>
            <person name="Liebeke M."/>
            <person name="Amann R."/>
            <person name="Knittel K."/>
        </authorList>
    </citation>
    <scope>NUCLEOTIDE SEQUENCE</scope>
    <source>
        <strain evidence="5">Gfbio:e3339647-f889-4370-9287-4fb5cb688e4c:AG392D22_GoMArc1</strain>
        <strain evidence="4">Gfbio:e3339647-f889-4370-9287-4fb5cb688e4c:AG394J04_GoMArc1</strain>
    </source>
</reference>
<dbReference type="AlphaFoldDB" id="A0A811T7Z4"/>
<feature type="domain" description="Metalloprotease TldD/E central" evidence="3">
    <location>
        <begin position="109"/>
        <end position="212"/>
    </location>
</feature>
<accession>A0A811T7Z4</accession>